<gene>
    <name evidence="1" type="ORF">HPB50_019355</name>
</gene>
<organism evidence="1 2">
    <name type="scientific">Hyalomma asiaticum</name>
    <name type="common">Tick</name>
    <dbReference type="NCBI Taxonomy" id="266040"/>
    <lineage>
        <taxon>Eukaryota</taxon>
        <taxon>Metazoa</taxon>
        <taxon>Ecdysozoa</taxon>
        <taxon>Arthropoda</taxon>
        <taxon>Chelicerata</taxon>
        <taxon>Arachnida</taxon>
        <taxon>Acari</taxon>
        <taxon>Parasitiformes</taxon>
        <taxon>Ixodida</taxon>
        <taxon>Ixodoidea</taxon>
        <taxon>Ixodidae</taxon>
        <taxon>Hyalomminae</taxon>
        <taxon>Hyalomma</taxon>
    </lineage>
</organism>
<dbReference type="Proteomes" id="UP000821845">
    <property type="component" value="Chromosome 4"/>
</dbReference>
<sequence length="134" mass="13034">MGIHVRCGDEDEERACVLDVSYGSVHISMSVVVQLSTTQSTGPVGARRNALQDGGTPGGNILSTSSGSVKVGATGTSISGPPGVPQNAGNMGLGEVSNITAGGTVLTSTGSGSRVSTASPGSASSDSSGILKEV</sequence>
<name>A0ACB7SLG9_HYAAI</name>
<proteinExistence type="predicted"/>
<reference evidence="1" key="1">
    <citation type="submission" date="2020-05" db="EMBL/GenBank/DDBJ databases">
        <title>Large-scale comparative analyses of tick genomes elucidate their genetic diversity and vector capacities.</title>
        <authorList>
            <person name="Jia N."/>
            <person name="Wang J."/>
            <person name="Shi W."/>
            <person name="Du L."/>
            <person name="Sun Y."/>
            <person name="Zhan W."/>
            <person name="Jiang J."/>
            <person name="Wang Q."/>
            <person name="Zhang B."/>
            <person name="Ji P."/>
            <person name="Sakyi L.B."/>
            <person name="Cui X."/>
            <person name="Yuan T."/>
            <person name="Jiang B."/>
            <person name="Yang W."/>
            <person name="Lam T.T.-Y."/>
            <person name="Chang Q."/>
            <person name="Ding S."/>
            <person name="Wang X."/>
            <person name="Zhu J."/>
            <person name="Ruan X."/>
            <person name="Zhao L."/>
            <person name="Wei J."/>
            <person name="Que T."/>
            <person name="Du C."/>
            <person name="Cheng J."/>
            <person name="Dai P."/>
            <person name="Han X."/>
            <person name="Huang E."/>
            <person name="Gao Y."/>
            <person name="Liu J."/>
            <person name="Shao H."/>
            <person name="Ye R."/>
            <person name="Li L."/>
            <person name="Wei W."/>
            <person name="Wang X."/>
            <person name="Wang C."/>
            <person name="Yang T."/>
            <person name="Huo Q."/>
            <person name="Li W."/>
            <person name="Guo W."/>
            <person name="Chen H."/>
            <person name="Zhou L."/>
            <person name="Ni X."/>
            <person name="Tian J."/>
            <person name="Zhou Y."/>
            <person name="Sheng Y."/>
            <person name="Liu T."/>
            <person name="Pan Y."/>
            <person name="Xia L."/>
            <person name="Li J."/>
            <person name="Zhao F."/>
            <person name="Cao W."/>
        </authorList>
    </citation>
    <scope>NUCLEOTIDE SEQUENCE</scope>
    <source>
        <strain evidence="1">Hyas-2018</strain>
    </source>
</reference>
<protein>
    <submittedName>
        <fullName evidence="1">Uncharacterized protein</fullName>
    </submittedName>
</protein>
<keyword evidence="2" id="KW-1185">Reference proteome</keyword>
<dbReference type="EMBL" id="CM023484">
    <property type="protein sequence ID" value="KAH6933967.1"/>
    <property type="molecule type" value="Genomic_DNA"/>
</dbReference>
<comment type="caution">
    <text evidence="1">The sequence shown here is derived from an EMBL/GenBank/DDBJ whole genome shotgun (WGS) entry which is preliminary data.</text>
</comment>
<evidence type="ECO:0000313" key="1">
    <source>
        <dbReference type="EMBL" id="KAH6933967.1"/>
    </source>
</evidence>
<accession>A0ACB7SLG9</accession>
<evidence type="ECO:0000313" key="2">
    <source>
        <dbReference type="Proteomes" id="UP000821845"/>
    </source>
</evidence>